<evidence type="ECO:0000259" key="1">
    <source>
        <dbReference type="PROSITE" id="PS51186"/>
    </source>
</evidence>
<dbReference type="AlphaFoldDB" id="A0A937LBX2"/>
<dbReference type="InterPro" id="IPR016181">
    <property type="entry name" value="Acyl_CoA_acyltransferase"/>
</dbReference>
<dbReference type="CDD" id="cd04301">
    <property type="entry name" value="NAT_SF"/>
    <property type="match status" value="1"/>
</dbReference>
<accession>A0A937LBX2</accession>
<feature type="domain" description="N-acetyltransferase" evidence="1">
    <location>
        <begin position="1"/>
        <end position="136"/>
    </location>
</feature>
<dbReference type="InterPro" id="IPR000182">
    <property type="entry name" value="GNAT_dom"/>
</dbReference>
<evidence type="ECO:0000313" key="2">
    <source>
        <dbReference type="EMBL" id="MBL6811336.1"/>
    </source>
</evidence>
<sequence>MDDSQLRDISELRKSFFEADSKQNLVKDEYDEMSFHLLGLLNSNLVAYGRVIPPHDEFMNPYLSRIIVAEKFRKKGFGKALLTELSIKSQDLFAGKVTKVSSLASTLSFYKKHNFIEDQKVIDEAGVEHFILLKND</sequence>
<dbReference type="PROSITE" id="PS51186">
    <property type="entry name" value="GNAT"/>
    <property type="match status" value="1"/>
</dbReference>
<organism evidence="2 3">
    <name type="scientific">SAR86 cluster bacterium</name>
    <dbReference type="NCBI Taxonomy" id="2030880"/>
    <lineage>
        <taxon>Bacteria</taxon>
        <taxon>Pseudomonadati</taxon>
        <taxon>Pseudomonadota</taxon>
        <taxon>Gammaproteobacteria</taxon>
        <taxon>SAR86 cluster</taxon>
    </lineage>
</organism>
<dbReference type="Pfam" id="PF13673">
    <property type="entry name" value="Acetyltransf_10"/>
    <property type="match status" value="1"/>
</dbReference>
<gene>
    <name evidence="2" type="ORF">ISQ63_00465</name>
</gene>
<reference evidence="2" key="1">
    <citation type="submission" date="2020-10" db="EMBL/GenBank/DDBJ databases">
        <title>Microbiome of the Black Sea water column analyzed by genome centric metagenomics.</title>
        <authorList>
            <person name="Cabello-Yeves P.J."/>
            <person name="Callieri C."/>
            <person name="Picazo A."/>
            <person name="Mehrshad M."/>
            <person name="Haro-Moreno J.M."/>
            <person name="Roda-Garcia J."/>
            <person name="Dzembekova N."/>
            <person name="Slabakova V."/>
            <person name="Slabakova N."/>
            <person name="Moncheva S."/>
            <person name="Rodriguez-Valera F."/>
        </authorList>
    </citation>
    <scope>NUCLEOTIDE SEQUENCE</scope>
    <source>
        <strain evidence="2">BS307-5m-G49</strain>
    </source>
</reference>
<proteinExistence type="predicted"/>
<dbReference type="Gene3D" id="3.40.630.30">
    <property type="match status" value="1"/>
</dbReference>
<comment type="caution">
    <text evidence="2">The sequence shown here is derived from an EMBL/GenBank/DDBJ whole genome shotgun (WGS) entry which is preliminary data.</text>
</comment>
<dbReference type="SUPFAM" id="SSF55729">
    <property type="entry name" value="Acyl-CoA N-acyltransferases (Nat)"/>
    <property type="match status" value="1"/>
</dbReference>
<dbReference type="EMBL" id="JADHQC010000001">
    <property type="protein sequence ID" value="MBL6811336.1"/>
    <property type="molecule type" value="Genomic_DNA"/>
</dbReference>
<name>A0A937LBX2_9GAMM</name>
<protein>
    <submittedName>
        <fullName evidence="2">GNAT family N-acetyltransferase</fullName>
    </submittedName>
</protein>
<dbReference type="GO" id="GO:0016747">
    <property type="term" value="F:acyltransferase activity, transferring groups other than amino-acyl groups"/>
    <property type="evidence" value="ECO:0007669"/>
    <property type="project" value="InterPro"/>
</dbReference>
<evidence type="ECO:0000313" key="3">
    <source>
        <dbReference type="Proteomes" id="UP000744438"/>
    </source>
</evidence>
<dbReference type="Proteomes" id="UP000744438">
    <property type="component" value="Unassembled WGS sequence"/>
</dbReference>